<feature type="compositionally biased region" description="Low complexity" evidence="1">
    <location>
        <begin position="58"/>
        <end position="70"/>
    </location>
</feature>
<evidence type="ECO:0000256" key="1">
    <source>
        <dbReference type="SAM" id="MobiDB-lite"/>
    </source>
</evidence>
<dbReference type="EMBL" id="BRYA01000598">
    <property type="protein sequence ID" value="GMI25066.1"/>
    <property type="molecule type" value="Genomic_DNA"/>
</dbReference>
<gene>
    <name evidence="2" type="ORF">TrCOL_g12043</name>
</gene>
<feature type="region of interest" description="Disordered" evidence="1">
    <location>
        <begin position="37"/>
        <end position="94"/>
    </location>
</feature>
<name>A0A9W7FZT1_9STRA</name>
<proteinExistence type="predicted"/>
<organism evidence="2 3">
    <name type="scientific">Triparma columacea</name>
    <dbReference type="NCBI Taxonomy" id="722753"/>
    <lineage>
        <taxon>Eukaryota</taxon>
        <taxon>Sar</taxon>
        <taxon>Stramenopiles</taxon>
        <taxon>Ochrophyta</taxon>
        <taxon>Bolidophyceae</taxon>
        <taxon>Parmales</taxon>
        <taxon>Triparmaceae</taxon>
        <taxon>Triparma</taxon>
    </lineage>
</organism>
<keyword evidence="3" id="KW-1185">Reference proteome</keyword>
<dbReference type="AlphaFoldDB" id="A0A9W7FZT1"/>
<evidence type="ECO:0000313" key="3">
    <source>
        <dbReference type="Proteomes" id="UP001165065"/>
    </source>
</evidence>
<accession>A0A9W7FZT1</accession>
<comment type="caution">
    <text evidence="2">The sequence shown here is derived from an EMBL/GenBank/DDBJ whole genome shotgun (WGS) entry which is preliminary data.</text>
</comment>
<dbReference type="Proteomes" id="UP001165065">
    <property type="component" value="Unassembled WGS sequence"/>
</dbReference>
<reference evidence="3" key="1">
    <citation type="journal article" date="2023" name="Commun. Biol.">
        <title>Genome analysis of Parmales, the sister group of diatoms, reveals the evolutionary specialization of diatoms from phago-mixotrophs to photoautotrophs.</title>
        <authorList>
            <person name="Ban H."/>
            <person name="Sato S."/>
            <person name="Yoshikawa S."/>
            <person name="Yamada K."/>
            <person name="Nakamura Y."/>
            <person name="Ichinomiya M."/>
            <person name="Sato N."/>
            <person name="Blanc-Mathieu R."/>
            <person name="Endo H."/>
            <person name="Kuwata A."/>
            <person name="Ogata H."/>
        </authorList>
    </citation>
    <scope>NUCLEOTIDE SEQUENCE [LARGE SCALE GENOMIC DNA]</scope>
</reference>
<evidence type="ECO:0000313" key="2">
    <source>
        <dbReference type="EMBL" id="GMI25066.1"/>
    </source>
</evidence>
<sequence length="189" mass="20237">MGTAASIESPTITKEAAQSIVGTELWSDEKWEKLPKLEDGSVSKETWAEAIKPPEASPAPVEASSAPAVADEVDRSDIERNANGSEEPSSADPELWNIDNTEVDILVKYKMGGQMWYVQSRMRENTAKTPAQPIPGFPMNAKAKASGRFYAIEDDLFNEGSTVFSNGAGWKEIEAANPPAAAAPVPVAS</sequence>
<protein>
    <submittedName>
        <fullName evidence="2">Uncharacterized protein</fullName>
    </submittedName>
</protein>
<dbReference type="OrthoDB" id="202242at2759"/>